<proteinExistence type="predicted"/>
<protein>
    <submittedName>
        <fullName evidence="1">Uncharacterized protein</fullName>
    </submittedName>
</protein>
<name>A0ABR2UC98_9ROSI</name>
<evidence type="ECO:0000313" key="2">
    <source>
        <dbReference type="Proteomes" id="UP001396334"/>
    </source>
</evidence>
<reference evidence="1 2" key="1">
    <citation type="journal article" date="2024" name="G3 (Bethesda)">
        <title>Genome assembly of Hibiscus sabdariffa L. provides insights into metabolisms of medicinal natural products.</title>
        <authorList>
            <person name="Kim T."/>
        </authorList>
    </citation>
    <scope>NUCLEOTIDE SEQUENCE [LARGE SCALE GENOMIC DNA]</scope>
    <source>
        <strain evidence="1">TK-2024</strain>
        <tissue evidence="1">Old leaves</tissue>
    </source>
</reference>
<comment type="caution">
    <text evidence="1">The sequence shown here is derived from an EMBL/GenBank/DDBJ whole genome shotgun (WGS) entry which is preliminary data.</text>
</comment>
<sequence>MDWRFFTRSLGPTEQGSLWNVIAHWQSTGSIIQPCVLRSLALWLGSARTVLKQTLPFFDISRGSLTWKQIALLKRESNEGVPRDGEAGAKPNVITYGALVDGCARDGLEQWIVLLMGLKI</sequence>
<dbReference type="Proteomes" id="UP001396334">
    <property type="component" value="Unassembled WGS sequence"/>
</dbReference>
<keyword evidence="2" id="KW-1185">Reference proteome</keyword>
<dbReference type="EMBL" id="JBBPBN010000001">
    <property type="protein sequence ID" value="KAK9047234.1"/>
    <property type="molecule type" value="Genomic_DNA"/>
</dbReference>
<accession>A0ABR2UC98</accession>
<gene>
    <name evidence="1" type="ORF">V6N11_053084</name>
</gene>
<evidence type="ECO:0000313" key="1">
    <source>
        <dbReference type="EMBL" id="KAK9047234.1"/>
    </source>
</evidence>
<organism evidence="1 2">
    <name type="scientific">Hibiscus sabdariffa</name>
    <name type="common">roselle</name>
    <dbReference type="NCBI Taxonomy" id="183260"/>
    <lineage>
        <taxon>Eukaryota</taxon>
        <taxon>Viridiplantae</taxon>
        <taxon>Streptophyta</taxon>
        <taxon>Embryophyta</taxon>
        <taxon>Tracheophyta</taxon>
        <taxon>Spermatophyta</taxon>
        <taxon>Magnoliopsida</taxon>
        <taxon>eudicotyledons</taxon>
        <taxon>Gunneridae</taxon>
        <taxon>Pentapetalae</taxon>
        <taxon>rosids</taxon>
        <taxon>malvids</taxon>
        <taxon>Malvales</taxon>
        <taxon>Malvaceae</taxon>
        <taxon>Malvoideae</taxon>
        <taxon>Hibiscus</taxon>
    </lineage>
</organism>